<proteinExistence type="predicted"/>
<comment type="caution">
    <text evidence="2">The sequence shown here is derived from an EMBL/GenBank/DDBJ whole genome shotgun (WGS) entry which is preliminary data.</text>
</comment>
<name>E6Q8Z8_9ZZZZ</name>
<accession>E6Q8Z8</accession>
<dbReference type="AlphaFoldDB" id="E6Q8Z8"/>
<feature type="compositionally biased region" description="Basic and acidic residues" evidence="1">
    <location>
        <begin position="30"/>
        <end position="43"/>
    </location>
</feature>
<protein>
    <submittedName>
        <fullName evidence="2">Uncharacterized protein</fullName>
    </submittedName>
</protein>
<organism evidence="2">
    <name type="scientific">mine drainage metagenome</name>
    <dbReference type="NCBI Taxonomy" id="410659"/>
    <lineage>
        <taxon>unclassified sequences</taxon>
        <taxon>metagenomes</taxon>
        <taxon>ecological metagenomes</taxon>
    </lineage>
</organism>
<feature type="region of interest" description="Disordered" evidence="1">
    <location>
        <begin position="20"/>
        <end position="51"/>
    </location>
</feature>
<dbReference type="EMBL" id="CABP01000021">
    <property type="protein sequence ID" value="CBI03674.1"/>
    <property type="molecule type" value="Genomic_DNA"/>
</dbReference>
<evidence type="ECO:0000256" key="1">
    <source>
        <dbReference type="SAM" id="MobiDB-lite"/>
    </source>
</evidence>
<dbReference type="InterPro" id="IPR010751">
    <property type="entry name" value="TrfA"/>
</dbReference>
<sequence>MDDQQIDLASVALDIGKRLASQSEASGTVKEAEKPLQTHEPKPTDTNTKGKGKVLMWPLEVAVQPTELSRCGLIRLLPKTRRRIVKNELVEHRSDIKLFFTGEELNVQDETVWLAVLRLCRGKPLGERVQFTFPQLLSELRMTDTGGKKGSRRLILARLERLSIAHIKVELNRKNSKSLITTGLMKFGIEEETGKMYVRLDPDGAILFDNLAYQNWEIRLSLKSDIAVRMLDYICGHQAGKPHSQKVENLRLWFGYAGRTDKFRTAALAALKELQAAGVVREAGGDKVALRWIRN</sequence>
<dbReference type="Pfam" id="PF07042">
    <property type="entry name" value="TrfA"/>
    <property type="match status" value="1"/>
</dbReference>
<evidence type="ECO:0000313" key="2">
    <source>
        <dbReference type="EMBL" id="CBI03674.1"/>
    </source>
</evidence>
<reference evidence="2" key="1">
    <citation type="submission" date="2009-10" db="EMBL/GenBank/DDBJ databases">
        <title>Diversity of trophic interactions inside an arsenic-rich microbial ecosystem.</title>
        <authorList>
            <person name="Bertin P.N."/>
            <person name="Heinrich-Salmeron A."/>
            <person name="Pelletier E."/>
            <person name="Goulhen-Chollet F."/>
            <person name="Arsene-Ploetze F."/>
            <person name="Gallien S."/>
            <person name="Calteau A."/>
            <person name="Vallenet D."/>
            <person name="Casiot C."/>
            <person name="Chane-Woon-Ming B."/>
            <person name="Giloteaux L."/>
            <person name="Barakat M."/>
            <person name="Bonnefoy V."/>
            <person name="Bruneel O."/>
            <person name="Chandler M."/>
            <person name="Cleiss J."/>
            <person name="Duran R."/>
            <person name="Elbaz-Poulichet F."/>
            <person name="Fonknechten N."/>
            <person name="Lauga B."/>
            <person name="Mornico D."/>
            <person name="Ortet P."/>
            <person name="Schaeffer C."/>
            <person name="Siguier P."/>
            <person name="Alexander Thil Smith A."/>
            <person name="Van Dorsselaer A."/>
            <person name="Weissenbach J."/>
            <person name="Medigue C."/>
            <person name="Le Paslier D."/>
        </authorList>
    </citation>
    <scope>NUCLEOTIDE SEQUENCE</scope>
</reference>
<gene>
    <name evidence="2" type="ORF">CARN5_2930</name>
</gene>